<evidence type="ECO:0000313" key="3">
    <source>
        <dbReference type="Proteomes" id="UP000218334"/>
    </source>
</evidence>
<dbReference type="AlphaFoldDB" id="A0A2H3B028"/>
<evidence type="ECO:0000256" key="1">
    <source>
        <dbReference type="SAM" id="MobiDB-lite"/>
    </source>
</evidence>
<dbReference type="Proteomes" id="UP000218334">
    <property type="component" value="Unassembled WGS sequence"/>
</dbReference>
<proteinExistence type="predicted"/>
<gene>
    <name evidence="2" type="ORF">ARMSODRAFT_982352</name>
</gene>
<keyword evidence="3" id="KW-1185">Reference proteome</keyword>
<reference evidence="3" key="1">
    <citation type="journal article" date="2017" name="Nat. Ecol. Evol.">
        <title>Genome expansion and lineage-specific genetic innovations in the forest pathogenic fungi Armillaria.</title>
        <authorList>
            <person name="Sipos G."/>
            <person name="Prasanna A.N."/>
            <person name="Walter M.C."/>
            <person name="O'Connor E."/>
            <person name="Balint B."/>
            <person name="Krizsan K."/>
            <person name="Kiss B."/>
            <person name="Hess J."/>
            <person name="Varga T."/>
            <person name="Slot J."/>
            <person name="Riley R."/>
            <person name="Boka B."/>
            <person name="Rigling D."/>
            <person name="Barry K."/>
            <person name="Lee J."/>
            <person name="Mihaltcheva S."/>
            <person name="LaButti K."/>
            <person name="Lipzen A."/>
            <person name="Waldron R."/>
            <person name="Moloney N.M."/>
            <person name="Sperisen C."/>
            <person name="Kredics L."/>
            <person name="Vagvoelgyi C."/>
            <person name="Patrignani A."/>
            <person name="Fitzpatrick D."/>
            <person name="Nagy I."/>
            <person name="Doyle S."/>
            <person name="Anderson J.B."/>
            <person name="Grigoriev I.V."/>
            <person name="Gueldener U."/>
            <person name="Muensterkoetter M."/>
            <person name="Nagy L.G."/>
        </authorList>
    </citation>
    <scope>NUCLEOTIDE SEQUENCE [LARGE SCALE GENOMIC DNA]</scope>
    <source>
        <strain evidence="3">28-4</strain>
    </source>
</reference>
<sequence>MLQLQKDPPKARKPPSQSNGKINYDLYIEKGPFKFTSNQPFEDYITAIAAMLQCHKSKLILDKLKYKQKVPQTSQIHSLTSDLIFTALIEEMCAAKTVNKWIMYIFSPAPMHPASDEAWWMTTDEDRQESVPSGFNFSQLEWQETEDSVATQRKKFDDTVRPFIVKLEEKFPVDNFPMLFPGRCVYKNIAGYYFDLDPGVLSSWASHWQANNTAPMPIPAPAASTISDTPFGGNLLEYFLLQQQQQQQQHQQFQQMLQLQMLQTTHSSLSCPPFIPSAPPSPAKILVVSLEAFCAHYGVNNADHDHLQELGYTSGNKDIKTLE</sequence>
<feature type="region of interest" description="Disordered" evidence="1">
    <location>
        <begin position="1"/>
        <end position="21"/>
    </location>
</feature>
<dbReference type="EMBL" id="KZ293487">
    <property type="protein sequence ID" value="PBK60422.1"/>
    <property type="molecule type" value="Genomic_DNA"/>
</dbReference>
<name>A0A2H3B028_9AGAR</name>
<organism evidence="2 3">
    <name type="scientific">Armillaria solidipes</name>
    <dbReference type="NCBI Taxonomy" id="1076256"/>
    <lineage>
        <taxon>Eukaryota</taxon>
        <taxon>Fungi</taxon>
        <taxon>Dikarya</taxon>
        <taxon>Basidiomycota</taxon>
        <taxon>Agaricomycotina</taxon>
        <taxon>Agaricomycetes</taxon>
        <taxon>Agaricomycetidae</taxon>
        <taxon>Agaricales</taxon>
        <taxon>Marasmiineae</taxon>
        <taxon>Physalacriaceae</taxon>
        <taxon>Armillaria</taxon>
    </lineage>
</organism>
<accession>A0A2H3B028</accession>
<evidence type="ECO:0000313" key="2">
    <source>
        <dbReference type="EMBL" id="PBK60422.1"/>
    </source>
</evidence>
<protein>
    <submittedName>
        <fullName evidence="2">Uncharacterized protein</fullName>
    </submittedName>
</protein>